<dbReference type="Proteomes" id="UP000324222">
    <property type="component" value="Unassembled WGS sequence"/>
</dbReference>
<evidence type="ECO:0000313" key="1">
    <source>
        <dbReference type="EMBL" id="MPC58936.1"/>
    </source>
</evidence>
<gene>
    <name evidence="1" type="ORF">E2C01_052950</name>
</gene>
<organism evidence="1 2">
    <name type="scientific">Portunus trituberculatus</name>
    <name type="common">Swimming crab</name>
    <name type="synonym">Neptunus trituberculatus</name>
    <dbReference type="NCBI Taxonomy" id="210409"/>
    <lineage>
        <taxon>Eukaryota</taxon>
        <taxon>Metazoa</taxon>
        <taxon>Ecdysozoa</taxon>
        <taxon>Arthropoda</taxon>
        <taxon>Crustacea</taxon>
        <taxon>Multicrustacea</taxon>
        <taxon>Malacostraca</taxon>
        <taxon>Eumalacostraca</taxon>
        <taxon>Eucarida</taxon>
        <taxon>Decapoda</taxon>
        <taxon>Pleocyemata</taxon>
        <taxon>Brachyura</taxon>
        <taxon>Eubrachyura</taxon>
        <taxon>Portunoidea</taxon>
        <taxon>Portunidae</taxon>
        <taxon>Portuninae</taxon>
        <taxon>Portunus</taxon>
    </lineage>
</organism>
<evidence type="ECO:0000313" key="2">
    <source>
        <dbReference type="Proteomes" id="UP000324222"/>
    </source>
</evidence>
<keyword evidence="2" id="KW-1185">Reference proteome</keyword>
<protein>
    <submittedName>
        <fullName evidence="1">Uncharacterized protein</fullName>
    </submittedName>
</protein>
<reference evidence="1 2" key="1">
    <citation type="submission" date="2019-05" db="EMBL/GenBank/DDBJ databases">
        <title>Another draft genome of Portunus trituberculatus and its Hox gene families provides insights of decapod evolution.</title>
        <authorList>
            <person name="Jeong J.-H."/>
            <person name="Song I."/>
            <person name="Kim S."/>
            <person name="Choi T."/>
            <person name="Kim D."/>
            <person name="Ryu S."/>
            <person name="Kim W."/>
        </authorList>
    </citation>
    <scope>NUCLEOTIDE SEQUENCE [LARGE SCALE GENOMIC DNA]</scope>
    <source>
        <tissue evidence="1">Muscle</tissue>
    </source>
</reference>
<comment type="caution">
    <text evidence="1">The sequence shown here is derived from an EMBL/GenBank/DDBJ whole genome shotgun (WGS) entry which is preliminary data.</text>
</comment>
<dbReference type="AlphaFoldDB" id="A0A5B7GN62"/>
<dbReference type="EMBL" id="VSRR010016117">
    <property type="protein sequence ID" value="MPC58936.1"/>
    <property type="molecule type" value="Genomic_DNA"/>
</dbReference>
<sequence>MSLLNSGCVAVEGAEGLAWGSVATRTLQLVDGYTATNTPQRNTLTPLLIRTEHIYKSTPLCSRI</sequence>
<proteinExistence type="predicted"/>
<accession>A0A5B7GN62</accession>
<name>A0A5B7GN62_PORTR</name>